<dbReference type="Proteomes" id="UP000548082">
    <property type="component" value="Unassembled WGS sequence"/>
</dbReference>
<evidence type="ECO:0000313" key="6">
    <source>
        <dbReference type="EMBL" id="MBC1493137.1"/>
    </source>
</evidence>
<dbReference type="EMBL" id="JAARYD010000003">
    <property type="protein sequence ID" value="MBC2176184.1"/>
    <property type="molecule type" value="Genomic_DNA"/>
</dbReference>
<evidence type="ECO:0000313" key="36">
    <source>
        <dbReference type="Proteomes" id="UP000550367"/>
    </source>
</evidence>
<evidence type="ECO:0000313" key="4">
    <source>
        <dbReference type="EMBL" id="MBC1371825.1"/>
    </source>
</evidence>
<reference evidence="23 24" key="2">
    <citation type="submission" date="2020-03" db="EMBL/GenBank/DDBJ databases">
        <title>Soil Listeria distribution.</title>
        <authorList>
            <person name="Liao J."/>
            <person name="Wiedmann M."/>
        </authorList>
    </citation>
    <scope>NUCLEOTIDE SEQUENCE [LARGE SCALE GENOMIC DNA]</scope>
    <source>
        <strain evidence="20 38">FSL L7-0039</strain>
        <strain evidence="19 29">FSL L7-0051</strain>
        <strain evidence="18 40">FSL L7-0054</strain>
        <strain evidence="16 37">FSL L7-0149</strain>
        <strain evidence="17 36">FSL L7-0153</strain>
        <strain evidence="14 23">FSL L7-0245</strain>
        <strain evidence="15 27">FSL L7-0259</strain>
        <strain evidence="13 33">FSL L7-0435</strain>
        <strain evidence="11 26">FSL L7-0978</strain>
        <strain evidence="12 35">FSL L7-0990</strain>
        <strain evidence="10 34">FSL L7-1017</strain>
        <strain evidence="9 39">FSL L7-1299</strain>
        <strain evidence="7 28">FSL L7-1387</strain>
        <strain evidence="8 41">FSL L7-1427</strain>
        <strain evidence="6 25">FSL L7-1547</strain>
        <strain evidence="5 31">FSL L7-1658</strain>
        <strain evidence="4 42">FSL L7-1681</strain>
        <strain evidence="2 30">FSL L7-1816</strain>
        <strain evidence="3 24">FSL L7-1833</strain>
        <strain evidence="21 32">FSL L7-1850</strain>
    </source>
</reference>
<dbReference type="Proteomes" id="UP000541735">
    <property type="component" value="Unassembled WGS sequence"/>
</dbReference>
<dbReference type="AlphaFoldDB" id="A0A099W649"/>
<dbReference type="Proteomes" id="UP000565628">
    <property type="component" value="Unassembled WGS sequence"/>
</dbReference>
<evidence type="ECO:0000313" key="16">
    <source>
        <dbReference type="EMBL" id="MBC2239301.1"/>
    </source>
</evidence>
<dbReference type="Proteomes" id="UP000543005">
    <property type="component" value="Unassembled WGS sequence"/>
</dbReference>
<evidence type="ECO:0000313" key="10">
    <source>
        <dbReference type="EMBL" id="MBC1778125.1"/>
    </source>
</evidence>
<dbReference type="Proteomes" id="UP000547643">
    <property type="component" value="Unassembled WGS sequence"/>
</dbReference>
<reference evidence="1 22" key="1">
    <citation type="submission" date="2014-05" db="EMBL/GenBank/DDBJ databases">
        <title>Novel Listeriaceae from food processing environments.</title>
        <authorList>
            <person name="den Bakker H.C."/>
        </authorList>
    </citation>
    <scope>NUCLEOTIDE SEQUENCE [LARGE SCALE GENOMIC DNA]</scope>
    <source>
        <strain evidence="1 22">FSL A5-0281</strain>
    </source>
</reference>
<dbReference type="EMBL" id="JAARMV010000002">
    <property type="protein sequence ID" value="MBC2372761.1"/>
    <property type="molecule type" value="Genomic_DNA"/>
</dbReference>
<evidence type="ECO:0000313" key="39">
    <source>
        <dbReference type="Proteomes" id="UP000574104"/>
    </source>
</evidence>
<evidence type="ECO:0000313" key="1">
    <source>
        <dbReference type="EMBL" id="KGL40437.1"/>
    </source>
</evidence>
<evidence type="ECO:0000313" key="34">
    <source>
        <dbReference type="Proteomes" id="UP000547643"/>
    </source>
</evidence>
<dbReference type="EMBL" id="JAARRU010000001">
    <property type="protein sequence ID" value="MBC1564640.1"/>
    <property type="molecule type" value="Genomic_DNA"/>
</dbReference>
<protein>
    <submittedName>
        <fullName evidence="2">YlaI family protein</fullName>
    </submittedName>
</protein>
<evidence type="ECO:0000313" key="9">
    <source>
        <dbReference type="EMBL" id="MBC1614598.1"/>
    </source>
</evidence>
<dbReference type="Proteomes" id="UP000029844">
    <property type="component" value="Unassembled WGS sequence"/>
</dbReference>
<evidence type="ECO:0000313" key="40">
    <source>
        <dbReference type="Proteomes" id="UP000585696"/>
    </source>
</evidence>
<dbReference type="Proteomes" id="UP000519573">
    <property type="component" value="Unassembled WGS sequence"/>
</dbReference>
<evidence type="ECO:0000313" key="14">
    <source>
        <dbReference type="EMBL" id="MBC2165200.1"/>
    </source>
</evidence>
<dbReference type="Proteomes" id="UP000591929">
    <property type="component" value="Unassembled WGS sequence"/>
</dbReference>
<evidence type="ECO:0000313" key="12">
    <source>
        <dbReference type="EMBL" id="MBC1795500.1"/>
    </source>
</evidence>
<dbReference type="EMBL" id="JAARYH010000001">
    <property type="protein sequence ID" value="MBC2165200.1"/>
    <property type="molecule type" value="Genomic_DNA"/>
</dbReference>
<dbReference type="EMBL" id="JAASTX010000026">
    <property type="protein sequence ID" value="MBC1493137.1"/>
    <property type="molecule type" value="Genomic_DNA"/>
</dbReference>
<dbReference type="EMBL" id="JAARVG010000008">
    <property type="protein sequence ID" value="MBC1793698.1"/>
    <property type="molecule type" value="Genomic_DNA"/>
</dbReference>
<dbReference type="Proteomes" id="UP000586951">
    <property type="component" value="Unassembled WGS sequence"/>
</dbReference>
<dbReference type="EMBL" id="JAARYY010000001">
    <property type="protein sequence ID" value="MBC2242899.1"/>
    <property type="molecule type" value="Genomic_DNA"/>
</dbReference>
<dbReference type="Proteomes" id="UP000541955">
    <property type="component" value="Unassembled WGS sequence"/>
</dbReference>
<dbReference type="EMBL" id="JNFA01000024">
    <property type="protein sequence ID" value="KGL40437.1"/>
    <property type="molecule type" value="Genomic_DNA"/>
</dbReference>
<dbReference type="GeneID" id="58717917"/>
<organism evidence="1 22">
    <name type="scientific">Listeria booriae</name>
    <dbReference type="NCBI Taxonomy" id="1552123"/>
    <lineage>
        <taxon>Bacteria</taxon>
        <taxon>Bacillati</taxon>
        <taxon>Bacillota</taxon>
        <taxon>Bacilli</taxon>
        <taxon>Bacillales</taxon>
        <taxon>Listeriaceae</taxon>
        <taxon>Listeria</taxon>
    </lineage>
</organism>
<evidence type="ECO:0000313" key="22">
    <source>
        <dbReference type="Proteomes" id="UP000029844"/>
    </source>
</evidence>
<dbReference type="EMBL" id="JAARPT010000001">
    <property type="protein sequence ID" value="MBC1400343.1"/>
    <property type="molecule type" value="Genomic_DNA"/>
</dbReference>
<evidence type="ECO:0000313" key="15">
    <source>
        <dbReference type="EMBL" id="MBC2176184.1"/>
    </source>
</evidence>
<dbReference type="RefSeq" id="WP_036086636.1">
    <property type="nucleotide sequence ID" value="NZ_CBCSHQ010000002.1"/>
</dbReference>
<dbReference type="Proteomes" id="UP000532866">
    <property type="component" value="Unassembled WGS sequence"/>
</dbReference>
<dbReference type="EMBL" id="JAAROV010000001">
    <property type="protein sequence ID" value="MBC1315396.1"/>
    <property type="molecule type" value="Genomic_DNA"/>
</dbReference>
<dbReference type="EMBL" id="JAARVD010000001">
    <property type="protein sequence ID" value="MBC1795500.1"/>
    <property type="molecule type" value="Genomic_DNA"/>
</dbReference>
<evidence type="ECO:0000313" key="42">
    <source>
        <dbReference type="Proteomes" id="UP000591929"/>
    </source>
</evidence>
<evidence type="ECO:0000313" key="11">
    <source>
        <dbReference type="EMBL" id="MBC1793698.1"/>
    </source>
</evidence>
<comment type="caution">
    <text evidence="1">The sequence shown here is derived from an EMBL/GenBank/DDBJ whole genome shotgun (WGS) entry which is preliminary data.</text>
</comment>
<dbReference type="Proteomes" id="UP000539064">
    <property type="component" value="Unassembled WGS sequence"/>
</dbReference>
<evidence type="ECO:0000313" key="26">
    <source>
        <dbReference type="Proteomes" id="UP000539064"/>
    </source>
</evidence>
<evidence type="ECO:0000313" key="21">
    <source>
        <dbReference type="EMBL" id="MBC2372761.1"/>
    </source>
</evidence>
<evidence type="ECO:0000313" key="5">
    <source>
        <dbReference type="EMBL" id="MBC1400343.1"/>
    </source>
</evidence>
<dbReference type="Proteomes" id="UP000550367">
    <property type="component" value="Unassembled WGS sequence"/>
</dbReference>
<dbReference type="EMBL" id="JAARSH010000001">
    <property type="protein sequence ID" value="MBC1614598.1"/>
    <property type="molecule type" value="Genomic_DNA"/>
</dbReference>
<dbReference type="Proteomes" id="UP000543379">
    <property type="component" value="Unassembled WGS sequence"/>
</dbReference>
<dbReference type="Proteomes" id="UP000585696">
    <property type="component" value="Unassembled WGS sequence"/>
</dbReference>
<evidence type="ECO:0000313" key="8">
    <source>
        <dbReference type="EMBL" id="MBC1564640.1"/>
    </source>
</evidence>
<dbReference type="EMBL" id="JAARPL010000003">
    <property type="protein sequence ID" value="MBC1371825.1"/>
    <property type="molecule type" value="Genomic_DNA"/>
</dbReference>
<dbReference type="EMBL" id="JAARZA010000001">
    <property type="protein sequence ID" value="MBC2239301.1"/>
    <property type="molecule type" value="Genomic_DNA"/>
</dbReference>
<evidence type="ECO:0000313" key="30">
    <source>
        <dbReference type="Proteomes" id="UP000543379"/>
    </source>
</evidence>
<evidence type="ECO:0000313" key="41">
    <source>
        <dbReference type="Proteomes" id="UP000586951"/>
    </source>
</evidence>
<dbReference type="eggNOG" id="COG4896">
    <property type="taxonomic scope" value="Bacteria"/>
</dbReference>
<sequence length="71" mass="8430">MKAQCILCETIDELDDKKFKTKQLRNKPIRMYLCPECETRIAQKTVERINSGKFEFHKPKTKNFIEKPANL</sequence>
<evidence type="ECO:0000313" key="38">
    <source>
        <dbReference type="Proteomes" id="UP000565628"/>
    </source>
</evidence>
<dbReference type="Proteomes" id="UP000574104">
    <property type="component" value="Unassembled WGS sequence"/>
</dbReference>
<evidence type="ECO:0000313" key="3">
    <source>
        <dbReference type="EMBL" id="MBC1330553.1"/>
    </source>
</evidence>
<evidence type="ECO:0000313" key="35">
    <source>
        <dbReference type="Proteomes" id="UP000548082"/>
    </source>
</evidence>
<dbReference type="EMBL" id="JAARZT010000005">
    <property type="protein sequence ID" value="MBC2292240.1"/>
    <property type="molecule type" value="Genomic_DNA"/>
</dbReference>
<evidence type="ECO:0000313" key="24">
    <source>
        <dbReference type="Proteomes" id="UP000532866"/>
    </source>
</evidence>
<evidence type="ECO:0000313" key="27">
    <source>
        <dbReference type="Proteomes" id="UP000541735"/>
    </source>
</evidence>
<dbReference type="Proteomes" id="UP000553016">
    <property type="component" value="Unassembled WGS sequence"/>
</dbReference>
<dbReference type="Proteomes" id="UP000546244">
    <property type="component" value="Unassembled WGS sequence"/>
</dbReference>
<accession>A0A099W649</accession>
<dbReference type="Proteomes" id="UP000533953">
    <property type="component" value="Unassembled WGS sequence"/>
</dbReference>
<evidence type="ECO:0000313" key="29">
    <source>
        <dbReference type="Proteomes" id="UP000543005"/>
    </source>
</evidence>
<evidence type="ECO:0000313" key="17">
    <source>
        <dbReference type="EMBL" id="MBC2242899.1"/>
    </source>
</evidence>
<evidence type="ECO:0000313" key="18">
    <source>
        <dbReference type="EMBL" id="MBC2283116.1"/>
    </source>
</evidence>
<dbReference type="EMBL" id="JAASWV010000005">
    <property type="protein sequence ID" value="MBC2310317.1"/>
    <property type="molecule type" value="Genomic_DNA"/>
</dbReference>
<evidence type="ECO:0000313" key="20">
    <source>
        <dbReference type="EMBL" id="MBC2310317.1"/>
    </source>
</evidence>
<evidence type="ECO:0000313" key="2">
    <source>
        <dbReference type="EMBL" id="MBC1315396.1"/>
    </source>
</evidence>
<dbReference type="InterPro" id="IPR019241">
    <property type="entry name" value="DUF2197"/>
</dbReference>
<dbReference type="EMBL" id="JAARZS010000003">
    <property type="protein sequence ID" value="MBC2283116.1"/>
    <property type="molecule type" value="Genomic_DNA"/>
</dbReference>
<evidence type="ECO:0000313" key="28">
    <source>
        <dbReference type="Proteomes" id="UP000541955"/>
    </source>
</evidence>
<name>A0A099W649_9LIST</name>
<dbReference type="EMBL" id="JAARWW010000003">
    <property type="protein sequence ID" value="MBC2003837.1"/>
    <property type="molecule type" value="Genomic_DNA"/>
</dbReference>
<dbReference type="EMBL" id="JAAROL010000001">
    <property type="protein sequence ID" value="MBC1330553.1"/>
    <property type="molecule type" value="Genomic_DNA"/>
</dbReference>
<evidence type="ECO:0000313" key="13">
    <source>
        <dbReference type="EMBL" id="MBC2003837.1"/>
    </source>
</evidence>
<dbReference type="EMBL" id="JAARRW010000001">
    <property type="protein sequence ID" value="MBC1560877.1"/>
    <property type="molecule type" value="Genomic_DNA"/>
</dbReference>
<evidence type="ECO:0000313" key="7">
    <source>
        <dbReference type="EMBL" id="MBC1560877.1"/>
    </source>
</evidence>
<dbReference type="Proteomes" id="UP000546806">
    <property type="component" value="Unassembled WGS sequence"/>
</dbReference>
<evidence type="ECO:0000313" key="19">
    <source>
        <dbReference type="EMBL" id="MBC2292240.1"/>
    </source>
</evidence>
<gene>
    <name evidence="1" type="ORF">EP57_11130</name>
    <name evidence="3" type="ORF">HB759_01195</name>
    <name evidence="2" type="ORF">HB811_01310</name>
    <name evidence="5" type="ORF">HB836_01945</name>
    <name evidence="4" type="ORF">HB847_05530</name>
    <name evidence="7" type="ORF">HB902_02250</name>
    <name evidence="9" type="ORF">HB904_00210</name>
    <name evidence="8" type="ORF">HB907_04430</name>
    <name evidence="21" type="ORF">HBP98_12185</name>
    <name evidence="10" type="ORF">HCA46_04680</name>
    <name evidence="11" type="ORF">HCA52_09750</name>
    <name evidence="12" type="ORF">HCA55_02130</name>
    <name evidence="13" type="ORF">HCA78_08670</name>
    <name evidence="17" type="ORF">HCB25_02400</name>
    <name evidence="14" type="ORF">HCB26_01260</name>
    <name evidence="15" type="ORF">HCB27_06140</name>
    <name evidence="16" type="ORF">HCB35_02335</name>
    <name evidence="18" type="ORF">HCB69_01830</name>
    <name evidence="19" type="ORF">HCC36_03270</name>
    <name evidence="6" type="ORF">HCI99_15055</name>
    <name evidence="20" type="ORF">HCJ81_05425</name>
</gene>
<evidence type="ECO:0000313" key="23">
    <source>
        <dbReference type="Proteomes" id="UP000519573"/>
    </source>
</evidence>
<evidence type="ECO:0000313" key="25">
    <source>
        <dbReference type="Proteomes" id="UP000533953"/>
    </source>
</evidence>
<dbReference type="Pfam" id="PF09963">
    <property type="entry name" value="DUF2197"/>
    <property type="match status" value="1"/>
</dbReference>
<dbReference type="EMBL" id="JAARUV010000001">
    <property type="protein sequence ID" value="MBC1778125.1"/>
    <property type="molecule type" value="Genomic_DNA"/>
</dbReference>
<dbReference type="OrthoDB" id="2989868at2"/>
<keyword evidence="22" id="KW-1185">Reference proteome</keyword>
<evidence type="ECO:0000313" key="33">
    <source>
        <dbReference type="Proteomes" id="UP000546806"/>
    </source>
</evidence>
<dbReference type="Proteomes" id="UP000544413">
    <property type="component" value="Unassembled WGS sequence"/>
</dbReference>
<evidence type="ECO:0000313" key="37">
    <source>
        <dbReference type="Proteomes" id="UP000553016"/>
    </source>
</evidence>
<proteinExistence type="predicted"/>
<evidence type="ECO:0000313" key="31">
    <source>
        <dbReference type="Proteomes" id="UP000544413"/>
    </source>
</evidence>
<dbReference type="STRING" id="1552123.EP57_11130"/>
<evidence type="ECO:0000313" key="32">
    <source>
        <dbReference type="Proteomes" id="UP000546244"/>
    </source>
</evidence>